<dbReference type="SUPFAM" id="SSF103473">
    <property type="entry name" value="MFS general substrate transporter"/>
    <property type="match status" value="1"/>
</dbReference>
<comment type="catalytic activity">
    <reaction evidence="20">
        <text>D-glucuronate(out) + H(+)(out) = D-glucuronate(in) + H(+)(in)</text>
        <dbReference type="Rhea" id="RHEA:72591"/>
        <dbReference type="ChEBI" id="CHEBI:15378"/>
        <dbReference type="ChEBI" id="CHEBI:58720"/>
    </reaction>
    <physiologicalReaction direction="left-to-right" evidence="20">
        <dbReference type="Rhea" id="RHEA:72592"/>
    </physiologicalReaction>
</comment>
<evidence type="ECO:0000256" key="4">
    <source>
        <dbReference type="ARBA" id="ARBA00004656"/>
    </source>
</evidence>
<feature type="transmembrane region" description="Helical" evidence="26">
    <location>
        <begin position="418"/>
        <end position="442"/>
    </location>
</feature>
<evidence type="ECO:0000256" key="19">
    <source>
        <dbReference type="ARBA" id="ARBA00051447"/>
    </source>
</evidence>
<protein>
    <recommendedName>
        <fullName evidence="22">Sialin</fullName>
    </recommendedName>
    <alternativeName>
        <fullName evidence="25">H(+)/nitrate cotransporter</fullName>
    </alternativeName>
    <alternativeName>
        <fullName evidence="23">H(+)/sialic acid cotransporter</fullName>
    </alternativeName>
    <alternativeName>
        <fullName evidence="24">Vesicular excitatory amino acid transporter</fullName>
    </alternativeName>
</protein>
<evidence type="ECO:0000256" key="24">
    <source>
        <dbReference type="ARBA" id="ARBA00081195"/>
    </source>
</evidence>
<evidence type="ECO:0000256" key="1">
    <source>
        <dbReference type="ARBA" id="ARBA00004432"/>
    </source>
</evidence>
<evidence type="ECO:0000256" key="10">
    <source>
        <dbReference type="ARBA" id="ARBA00023018"/>
    </source>
</evidence>
<evidence type="ECO:0000256" key="7">
    <source>
        <dbReference type="ARBA" id="ARBA00022692"/>
    </source>
</evidence>
<evidence type="ECO:0000313" key="29">
    <source>
        <dbReference type="Proteomes" id="UP001151699"/>
    </source>
</evidence>
<gene>
    <name evidence="28" type="primary">Slc17a6</name>
    <name evidence="28" type="ORF">Bhyg_08040</name>
</gene>
<evidence type="ECO:0000256" key="16">
    <source>
        <dbReference type="ARBA" id="ARBA00050554"/>
    </source>
</evidence>
<evidence type="ECO:0000256" key="3">
    <source>
        <dbReference type="ARBA" id="ARBA00004638"/>
    </source>
</evidence>
<dbReference type="GO" id="GO:0046942">
    <property type="term" value="P:carboxylic acid transport"/>
    <property type="evidence" value="ECO:0007669"/>
    <property type="project" value="UniProtKB-ARBA"/>
</dbReference>
<comment type="catalytic activity">
    <reaction evidence="16">
        <text>L-aspartate(out) = L-aspartate(in)</text>
        <dbReference type="Rhea" id="RHEA:66332"/>
        <dbReference type="ChEBI" id="CHEBI:29991"/>
    </reaction>
    <physiologicalReaction direction="left-to-right" evidence="16">
        <dbReference type="Rhea" id="RHEA:66333"/>
    </physiologicalReaction>
</comment>
<evidence type="ECO:0000256" key="23">
    <source>
        <dbReference type="ARBA" id="ARBA00080244"/>
    </source>
</evidence>
<evidence type="ECO:0000256" key="18">
    <source>
        <dbReference type="ARBA" id="ARBA00051403"/>
    </source>
</evidence>
<evidence type="ECO:0000256" key="9">
    <source>
        <dbReference type="ARBA" id="ARBA00022989"/>
    </source>
</evidence>
<accession>A0A9Q0N3Y0</accession>
<dbReference type="GO" id="GO:0015293">
    <property type="term" value="F:symporter activity"/>
    <property type="evidence" value="ECO:0007669"/>
    <property type="project" value="UniProtKB-KW"/>
</dbReference>
<organism evidence="28 29">
    <name type="scientific">Pseudolycoriella hygida</name>
    <dbReference type="NCBI Taxonomy" id="35572"/>
    <lineage>
        <taxon>Eukaryota</taxon>
        <taxon>Metazoa</taxon>
        <taxon>Ecdysozoa</taxon>
        <taxon>Arthropoda</taxon>
        <taxon>Hexapoda</taxon>
        <taxon>Insecta</taxon>
        <taxon>Pterygota</taxon>
        <taxon>Neoptera</taxon>
        <taxon>Endopterygota</taxon>
        <taxon>Diptera</taxon>
        <taxon>Nematocera</taxon>
        <taxon>Sciaroidea</taxon>
        <taxon>Sciaridae</taxon>
        <taxon>Pseudolycoriella</taxon>
    </lineage>
</organism>
<dbReference type="EMBL" id="WJQU01000002">
    <property type="protein sequence ID" value="KAJ6643084.1"/>
    <property type="molecule type" value="Genomic_DNA"/>
</dbReference>
<feature type="transmembrane region" description="Helical" evidence="26">
    <location>
        <begin position="324"/>
        <end position="349"/>
    </location>
</feature>
<dbReference type="GO" id="GO:0016323">
    <property type="term" value="C:basolateral plasma membrane"/>
    <property type="evidence" value="ECO:0007669"/>
    <property type="project" value="UniProtKB-SubCell"/>
</dbReference>
<keyword evidence="7 26" id="KW-0812">Transmembrane</keyword>
<evidence type="ECO:0000256" key="12">
    <source>
        <dbReference type="ARBA" id="ARBA00023180"/>
    </source>
</evidence>
<keyword evidence="11 26" id="KW-0472">Membrane</keyword>
<keyword evidence="5" id="KW-0813">Transport</keyword>
<keyword evidence="10" id="KW-0770">Synapse</keyword>
<comment type="catalytic activity">
    <reaction evidence="19">
        <text>L-glutamate(out) = L-glutamate(in)</text>
        <dbReference type="Rhea" id="RHEA:66336"/>
        <dbReference type="ChEBI" id="CHEBI:29985"/>
    </reaction>
    <physiologicalReaction direction="left-to-right" evidence="19">
        <dbReference type="Rhea" id="RHEA:66337"/>
    </physiologicalReaction>
</comment>
<keyword evidence="29" id="KW-1185">Reference proteome</keyword>
<comment type="catalytic activity">
    <reaction evidence="15">
        <text>2 nitrate(out) + H(+)(out) = 2 nitrate(in) + H(+)(in)</text>
        <dbReference type="Rhea" id="RHEA:71539"/>
        <dbReference type="ChEBI" id="CHEBI:15378"/>
        <dbReference type="ChEBI" id="CHEBI:17632"/>
    </reaction>
    <physiologicalReaction direction="left-to-right" evidence="15">
        <dbReference type="Rhea" id="RHEA:71540"/>
    </physiologicalReaction>
</comment>
<evidence type="ECO:0000256" key="17">
    <source>
        <dbReference type="ARBA" id="ARBA00050625"/>
    </source>
</evidence>
<dbReference type="InterPro" id="IPR050382">
    <property type="entry name" value="MFS_Na/Anion_cotransporter"/>
</dbReference>
<evidence type="ECO:0000256" key="13">
    <source>
        <dbReference type="ARBA" id="ARBA00023228"/>
    </source>
</evidence>
<sequence>MKRSTTSEHKSNDKIIGNYIPEGEPLSWMFWKKRRYIVVVLAFFGFFNVYSLRVNLSVAIVAMTENRTIEYSNGTTGYEQYFNWSSTEQGLILSSFFYGYILTQLIGGYFGQKLGGNIVNICANKIPKLPLVFGGGIFSTAVLTLLTPLAAKGGVYVLMAVRVVEGIFEGVTFPCIHAVWSKWAPPHERSRMATISFAGAYAGTVVAMPLSGILASSWGWESLFYFFGAVGVVWFFIWIIVVRESPAKDRFISKDELDYINSSLGNVKKLPTVPTPWKSIFTSTALYAICASHFSENWGFYTLITQLPTFLKDTMGYDLNKTGFLSAAPYLAMGLLLFVAGYMADIFQVKGWLTTTQVRKYFNCGAFLFQTVFMMLAALLLHPVWSVVCIIIAVGLGAYAWCGFAVNHLDIAPRHASVLMGITNTLATIPGIISPTLTGVLSEDEWRIVFYISSGIYLFGCIVYWFWCSGEVQPWAVVEEITEAEDANEKKVEAEMKEYK</sequence>
<feature type="transmembrane region" description="Helical" evidence="26">
    <location>
        <begin position="361"/>
        <end position="379"/>
    </location>
</feature>
<dbReference type="OrthoDB" id="2985014at2759"/>
<dbReference type="InterPro" id="IPR011701">
    <property type="entry name" value="MFS"/>
</dbReference>
<dbReference type="FunFam" id="1.20.1250.20:FF:000067">
    <property type="entry name" value="sialin isoform X2"/>
    <property type="match status" value="1"/>
</dbReference>
<evidence type="ECO:0000256" key="5">
    <source>
        <dbReference type="ARBA" id="ARBA00022448"/>
    </source>
</evidence>
<evidence type="ECO:0000256" key="15">
    <source>
        <dbReference type="ARBA" id="ARBA00050101"/>
    </source>
</evidence>
<proteinExistence type="predicted"/>
<comment type="catalytic activity">
    <reaction evidence="17">
        <text>N-acetylneuraminate(in) + H(+)(in) = N-acetylneuraminate(out) + H(+)(out)</text>
        <dbReference type="Rhea" id="RHEA:28987"/>
        <dbReference type="ChEBI" id="CHEBI:15378"/>
        <dbReference type="ChEBI" id="CHEBI:35418"/>
    </reaction>
    <physiologicalReaction direction="right-to-left" evidence="17">
        <dbReference type="Rhea" id="RHEA:28989"/>
    </physiologicalReaction>
</comment>
<evidence type="ECO:0000256" key="14">
    <source>
        <dbReference type="ARBA" id="ARBA00023329"/>
    </source>
</evidence>
<dbReference type="FunFam" id="1.20.1250.20:FF:000003">
    <property type="entry name" value="Solute carrier family 17 member 3"/>
    <property type="match status" value="1"/>
</dbReference>
<dbReference type="GO" id="GO:0006820">
    <property type="term" value="P:monoatomic anion transport"/>
    <property type="evidence" value="ECO:0007669"/>
    <property type="project" value="TreeGrafter"/>
</dbReference>
<dbReference type="CDD" id="cd17318">
    <property type="entry name" value="MFS_SLC17"/>
    <property type="match status" value="1"/>
</dbReference>
<dbReference type="Gene3D" id="1.20.1250.20">
    <property type="entry name" value="MFS general substrate transporter like domains"/>
    <property type="match status" value="2"/>
</dbReference>
<comment type="caution">
    <text evidence="28">The sequence shown here is derived from an EMBL/GenBank/DDBJ whole genome shotgun (WGS) entry which is preliminary data.</text>
</comment>
<keyword evidence="6" id="KW-1003">Cell membrane</keyword>
<comment type="function">
    <text evidence="21">Receptor for CM101, a polysaccharide produced by group B Streptococcus with antipathoangiogenic properties.</text>
</comment>
<dbReference type="InterPro" id="IPR020846">
    <property type="entry name" value="MFS_dom"/>
</dbReference>
<evidence type="ECO:0000256" key="21">
    <source>
        <dbReference type="ARBA" id="ARBA00056891"/>
    </source>
</evidence>
<dbReference type="AlphaFoldDB" id="A0A9Q0N3Y0"/>
<evidence type="ECO:0000256" key="2">
    <source>
        <dbReference type="ARBA" id="ARBA00004554"/>
    </source>
</evidence>
<evidence type="ECO:0000259" key="27">
    <source>
        <dbReference type="PROSITE" id="PS50850"/>
    </source>
</evidence>
<keyword evidence="9 26" id="KW-1133">Transmembrane helix</keyword>
<dbReference type="Proteomes" id="UP001151699">
    <property type="component" value="Chromosome B"/>
</dbReference>
<comment type="subcellular location">
    <subcellularLocation>
        <location evidence="2">Basolateral cell membrane</location>
        <topology evidence="2">Multi-pass membrane protein</topology>
    </subcellularLocation>
    <subcellularLocation>
        <location evidence="3">Cytoplasmic vesicle</location>
        <location evidence="3">Secretory vesicle membrane</location>
        <topology evidence="3">Multi-pass membrane protein</topology>
    </subcellularLocation>
    <subcellularLocation>
        <location evidence="1">Cytoplasmic vesicle</location>
        <location evidence="1">Secretory vesicle</location>
        <location evidence="1">Synaptic vesicle membrane</location>
    </subcellularLocation>
    <subcellularLocation>
        <location evidence="4">Lysosome membrane</location>
    </subcellularLocation>
</comment>
<dbReference type="GO" id="GO:0030672">
    <property type="term" value="C:synaptic vesicle membrane"/>
    <property type="evidence" value="ECO:0007669"/>
    <property type="project" value="UniProtKB-SubCell"/>
</dbReference>
<evidence type="ECO:0000256" key="22">
    <source>
        <dbReference type="ARBA" id="ARBA00069713"/>
    </source>
</evidence>
<feature type="transmembrane region" description="Helical" evidence="26">
    <location>
        <begin position="448"/>
        <end position="467"/>
    </location>
</feature>
<keyword evidence="14" id="KW-0968">Cytoplasmic vesicle</keyword>
<evidence type="ECO:0000256" key="6">
    <source>
        <dbReference type="ARBA" id="ARBA00022475"/>
    </source>
</evidence>
<feature type="transmembrane region" description="Helical" evidence="26">
    <location>
        <begin position="285"/>
        <end position="304"/>
    </location>
</feature>
<feature type="transmembrane region" description="Helical" evidence="26">
    <location>
        <begin position="91"/>
        <end position="110"/>
    </location>
</feature>
<evidence type="ECO:0000313" key="28">
    <source>
        <dbReference type="EMBL" id="KAJ6643084.1"/>
    </source>
</evidence>
<evidence type="ECO:0000256" key="11">
    <source>
        <dbReference type="ARBA" id="ARBA00023136"/>
    </source>
</evidence>
<evidence type="ECO:0000256" key="20">
    <source>
        <dbReference type="ARBA" id="ARBA00051612"/>
    </source>
</evidence>
<dbReference type="PROSITE" id="PS50850">
    <property type="entry name" value="MFS"/>
    <property type="match status" value="1"/>
</dbReference>
<dbReference type="GO" id="GO:0005765">
    <property type="term" value="C:lysosomal membrane"/>
    <property type="evidence" value="ECO:0007669"/>
    <property type="project" value="UniProtKB-SubCell"/>
</dbReference>
<feature type="transmembrane region" description="Helical" evidence="26">
    <location>
        <begin position="156"/>
        <end position="180"/>
    </location>
</feature>
<keyword evidence="8" id="KW-0769">Symport</keyword>
<evidence type="ECO:0000256" key="26">
    <source>
        <dbReference type="SAM" id="Phobius"/>
    </source>
</evidence>
<feature type="transmembrane region" description="Helical" evidence="26">
    <location>
        <begin position="36"/>
        <end position="63"/>
    </location>
</feature>
<name>A0A9Q0N3Y0_9DIPT</name>
<feature type="transmembrane region" description="Helical" evidence="26">
    <location>
        <begin position="131"/>
        <end position="150"/>
    </location>
</feature>
<dbReference type="PANTHER" id="PTHR11662">
    <property type="entry name" value="SOLUTE CARRIER FAMILY 17"/>
    <property type="match status" value="1"/>
</dbReference>
<feature type="transmembrane region" description="Helical" evidence="26">
    <location>
        <begin position="192"/>
        <end position="216"/>
    </location>
</feature>
<evidence type="ECO:0000256" key="25">
    <source>
        <dbReference type="ARBA" id="ARBA00081925"/>
    </source>
</evidence>
<dbReference type="PANTHER" id="PTHR11662:SF455">
    <property type="entry name" value="GH23975P"/>
    <property type="match status" value="1"/>
</dbReference>
<feature type="transmembrane region" description="Helical" evidence="26">
    <location>
        <begin position="385"/>
        <end position="406"/>
    </location>
</feature>
<dbReference type="InterPro" id="IPR036259">
    <property type="entry name" value="MFS_trans_sf"/>
</dbReference>
<dbReference type="Pfam" id="PF07690">
    <property type="entry name" value="MFS_1"/>
    <property type="match status" value="1"/>
</dbReference>
<evidence type="ECO:0000256" key="8">
    <source>
        <dbReference type="ARBA" id="ARBA00022847"/>
    </source>
</evidence>
<comment type="catalytic activity">
    <reaction evidence="18">
        <text>N-acetyl-L-aspartyl-L-glutamate(out) = N-acetyl-L-aspartyl-L-glutamate(in)</text>
        <dbReference type="Rhea" id="RHEA:72599"/>
        <dbReference type="ChEBI" id="CHEBI:76931"/>
    </reaction>
    <physiologicalReaction direction="left-to-right" evidence="18">
        <dbReference type="Rhea" id="RHEA:72600"/>
    </physiologicalReaction>
</comment>
<keyword evidence="13" id="KW-0458">Lysosome</keyword>
<feature type="transmembrane region" description="Helical" evidence="26">
    <location>
        <begin position="222"/>
        <end position="242"/>
    </location>
</feature>
<reference evidence="28" key="1">
    <citation type="submission" date="2022-07" db="EMBL/GenBank/DDBJ databases">
        <authorList>
            <person name="Trinca V."/>
            <person name="Uliana J.V.C."/>
            <person name="Torres T.T."/>
            <person name="Ward R.J."/>
            <person name="Monesi N."/>
        </authorList>
    </citation>
    <scope>NUCLEOTIDE SEQUENCE</scope>
    <source>
        <strain evidence="28">HSMRA1968</strain>
        <tissue evidence="28">Whole embryos</tissue>
    </source>
</reference>
<feature type="domain" description="Major facilitator superfamily (MFS) profile" evidence="27">
    <location>
        <begin position="37"/>
        <end position="472"/>
    </location>
</feature>
<keyword evidence="12" id="KW-0325">Glycoprotein</keyword>